<reference evidence="1 2" key="1">
    <citation type="journal article" date="2023" name="Sci. Data">
        <title>Genome assembly of the Korean intertidal mud-creeper Batillaria attramentaria.</title>
        <authorList>
            <person name="Patra A.K."/>
            <person name="Ho P.T."/>
            <person name="Jun S."/>
            <person name="Lee S.J."/>
            <person name="Kim Y."/>
            <person name="Won Y.J."/>
        </authorList>
    </citation>
    <scope>NUCLEOTIDE SEQUENCE [LARGE SCALE GENOMIC DNA]</scope>
    <source>
        <strain evidence="1">Wonlab-2016</strain>
    </source>
</reference>
<protein>
    <submittedName>
        <fullName evidence="1">Uncharacterized protein</fullName>
    </submittedName>
</protein>
<evidence type="ECO:0000313" key="1">
    <source>
        <dbReference type="EMBL" id="KAK7489524.1"/>
    </source>
</evidence>
<organism evidence="1 2">
    <name type="scientific">Batillaria attramentaria</name>
    <dbReference type="NCBI Taxonomy" id="370345"/>
    <lineage>
        <taxon>Eukaryota</taxon>
        <taxon>Metazoa</taxon>
        <taxon>Spiralia</taxon>
        <taxon>Lophotrochozoa</taxon>
        <taxon>Mollusca</taxon>
        <taxon>Gastropoda</taxon>
        <taxon>Caenogastropoda</taxon>
        <taxon>Sorbeoconcha</taxon>
        <taxon>Cerithioidea</taxon>
        <taxon>Batillariidae</taxon>
        <taxon>Batillaria</taxon>
    </lineage>
</organism>
<evidence type="ECO:0000313" key="2">
    <source>
        <dbReference type="Proteomes" id="UP001519460"/>
    </source>
</evidence>
<accession>A0ABD0KQT4</accession>
<proteinExistence type="predicted"/>
<dbReference type="EMBL" id="JACVVK020000136">
    <property type="protein sequence ID" value="KAK7489524.1"/>
    <property type="molecule type" value="Genomic_DNA"/>
</dbReference>
<comment type="caution">
    <text evidence="1">The sequence shown here is derived from an EMBL/GenBank/DDBJ whole genome shotgun (WGS) entry which is preliminary data.</text>
</comment>
<dbReference type="AlphaFoldDB" id="A0ABD0KQT4"/>
<name>A0ABD0KQT4_9CAEN</name>
<gene>
    <name evidence="1" type="ORF">BaRGS_00019158</name>
</gene>
<keyword evidence="2" id="KW-1185">Reference proteome</keyword>
<dbReference type="Proteomes" id="UP001519460">
    <property type="component" value="Unassembled WGS sequence"/>
</dbReference>
<sequence>MCLIFLSPRLQKSDTAFVKILIDGVKGDSASVELRQPFLLSPLTNRLRFSGAIDKTRICTSLFQRNRMSRVTQAETMKSARLWPKDKISLRSIREQ</sequence>